<dbReference type="EMBL" id="LR796421">
    <property type="protein sequence ID" value="CAB4143298.1"/>
    <property type="molecule type" value="Genomic_DNA"/>
</dbReference>
<organism evidence="1">
    <name type="scientific">uncultured Caudovirales phage</name>
    <dbReference type="NCBI Taxonomy" id="2100421"/>
    <lineage>
        <taxon>Viruses</taxon>
        <taxon>Duplodnaviria</taxon>
        <taxon>Heunggongvirae</taxon>
        <taxon>Uroviricota</taxon>
        <taxon>Caudoviricetes</taxon>
        <taxon>Peduoviridae</taxon>
        <taxon>Maltschvirus</taxon>
        <taxon>Maltschvirus maltsch</taxon>
    </lineage>
</organism>
<reference evidence="1" key="1">
    <citation type="submission" date="2020-04" db="EMBL/GenBank/DDBJ databases">
        <authorList>
            <person name="Chiriac C."/>
            <person name="Salcher M."/>
            <person name="Ghai R."/>
            <person name="Kavagutti S V."/>
        </authorList>
    </citation>
    <scope>NUCLEOTIDE SEQUENCE</scope>
</reference>
<evidence type="ECO:0000313" key="1">
    <source>
        <dbReference type="EMBL" id="CAB4143298.1"/>
    </source>
</evidence>
<accession>A0A6J5M9A4</accession>
<protein>
    <submittedName>
        <fullName evidence="1">Uncharacterized protein</fullName>
    </submittedName>
</protein>
<proteinExistence type="predicted"/>
<name>A0A6J5M9A4_9CAUD</name>
<sequence length="56" mass="6344">MEKSELRIRVVIDDNECELSYPLVERQSVSYDGASTLSCAVKAIKDLVEIIRKESN</sequence>
<gene>
    <name evidence="1" type="ORF">UFOVP450_104</name>
</gene>